<dbReference type="Proteomes" id="UP000887575">
    <property type="component" value="Unassembled WGS sequence"/>
</dbReference>
<organism evidence="5 6">
    <name type="scientific">Mesorhabditis belari</name>
    <dbReference type="NCBI Taxonomy" id="2138241"/>
    <lineage>
        <taxon>Eukaryota</taxon>
        <taxon>Metazoa</taxon>
        <taxon>Ecdysozoa</taxon>
        <taxon>Nematoda</taxon>
        <taxon>Chromadorea</taxon>
        <taxon>Rhabditida</taxon>
        <taxon>Rhabditina</taxon>
        <taxon>Rhabditomorpha</taxon>
        <taxon>Rhabditoidea</taxon>
        <taxon>Rhabditidae</taxon>
        <taxon>Mesorhabditinae</taxon>
        <taxon>Mesorhabditis</taxon>
    </lineage>
</organism>
<name>A0AAF3E8H0_9BILA</name>
<sequence>MAAPGGGYQNQGGMPQHQMMYGSQNQHMQAQGQVRGNYPPQSMMISHMGMQPSFGGPGMQPQMIHPSSHQPQYGMVGATHNQMLMHQQHMQSMGGSMPGMPMNQDYQISQPGPHQSSTMSGGMGSQGSHAMGASGYAMSGNNYSNMNQGMQGMGQQMPMSQSMQQPPMQQPPMQQQPMQQQPMQQQPMQTMQHQIHQPQSQQQLQQPGSQQMSHLQQPLSNQGMLQPMSNQNIQQPLSQQAAQQSQSKSPMVPVMTQQHTPQSIQQMTPQMIQPQSIPGASCGPLSVGPSTQAPMSQGPPLSVNPATPGPQSHEPPKLLTLVSGVQTQKQNYIHSKALDESSKNKQPVVQDCVLAAKRLIQYDLRATYFEWSRKIGDSIRSGNENFGDVRRARDDVLAVCDLIESNMTTVMEAHKQMTRFDKVFEKEKVLSNGIGEGLTQYNTFTVISNYNSSTQQSMDNFHRTINNVSSLLKQMRKRKRKSIGHLKFMGRKGRLSVVERAKVEAFHASGLSNREIATKFGRSHNLINNFLKNPTSYGKTTPTGRKEQVTKRGKQAIIEAATNSTKGSRRIRHELGLNVSRMTAYRVIKSSPHLKRVKMMSAPTLKPNHIATRAKFANDHPTWTDEWKETPDMSHWLNDGRPMDSDIAANARGSTKLTPLDH</sequence>
<evidence type="ECO:0000259" key="3">
    <source>
        <dbReference type="Pfam" id="PF11427"/>
    </source>
</evidence>
<reference evidence="6" key="1">
    <citation type="submission" date="2024-02" db="UniProtKB">
        <authorList>
            <consortium name="WormBaseParasite"/>
        </authorList>
    </citation>
    <scope>IDENTIFICATION</scope>
</reference>
<dbReference type="Gene3D" id="1.10.10.10">
    <property type="entry name" value="Winged helix-like DNA-binding domain superfamily/Winged helix DNA-binding domain"/>
    <property type="match status" value="1"/>
</dbReference>
<feature type="compositionally biased region" description="Low complexity" evidence="2">
    <location>
        <begin position="114"/>
        <end position="133"/>
    </location>
</feature>
<dbReference type="GO" id="GO:0003677">
    <property type="term" value="F:DNA binding"/>
    <property type="evidence" value="ECO:0007669"/>
    <property type="project" value="InterPro"/>
</dbReference>
<dbReference type="GO" id="GO:0005634">
    <property type="term" value="C:nucleus"/>
    <property type="evidence" value="ECO:0007669"/>
    <property type="project" value="UniProtKB-SubCell"/>
</dbReference>
<evidence type="ECO:0000259" key="4">
    <source>
        <dbReference type="Pfam" id="PF21517"/>
    </source>
</evidence>
<feature type="compositionally biased region" description="Polar residues" evidence="2">
    <location>
        <begin position="21"/>
        <end position="40"/>
    </location>
</feature>
<feature type="compositionally biased region" description="Low complexity" evidence="2">
    <location>
        <begin position="148"/>
        <end position="212"/>
    </location>
</feature>
<dbReference type="WBParaSite" id="MBELARI_LOCUS10213">
    <property type="protein sequence ID" value="MBELARI_LOCUS10213"/>
    <property type="gene ID" value="MBELARI_LOCUS10213"/>
</dbReference>
<evidence type="ECO:0000313" key="6">
    <source>
        <dbReference type="WBParaSite" id="MBELARI_LOCUS10213"/>
    </source>
</evidence>
<dbReference type="InterPro" id="IPR009057">
    <property type="entry name" value="Homeodomain-like_sf"/>
</dbReference>
<feature type="region of interest" description="Disordered" evidence="2">
    <location>
        <begin position="146"/>
        <end position="313"/>
    </location>
</feature>
<feature type="compositionally biased region" description="Low complexity" evidence="2">
    <location>
        <begin position="229"/>
        <end position="250"/>
    </location>
</feature>
<dbReference type="Pfam" id="PF11427">
    <property type="entry name" value="HTH_Tnp_Tc3_1"/>
    <property type="match status" value="1"/>
</dbReference>
<proteinExistence type="predicted"/>
<evidence type="ECO:0000256" key="1">
    <source>
        <dbReference type="ARBA" id="ARBA00004123"/>
    </source>
</evidence>
<dbReference type="Gene3D" id="1.10.10.60">
    <property type="entry name" value="Homeodomain-like"/>
    <property type="match status" value="1"/>
</dbReference>
<dbReference type="InterPro" id="IPR048703">
    <property type="entry name" value="Tnp_Tc3-like_HTH"/>
</dbReference>
<dbReference type="AlphaFoldDB" id="A0AAF3E8H0"/>
<dbReference type="InterPro" id="IPR036388">
    <property type="entry name" value="WH-like_DNA-bd_sf"/>
</dbReference>
<feature type="compositionally biased region" description="Gly residues" evidence="2">
    <location>
        <begin position="1"/>
        <end position="10"/>
    </location>
</feature>
<feature type="region of interest" description="Disordered" evidence="2">
    <location>
        <begin position="109"/>
        <end position="133"/>
    </location>
</feature>
<dbReference type="Pfam" id="PF21517">
    <property type="entry name" value="HTH_Tnp_Tc3_2_like"/>
    <property type="match status" value="1"/>
</dbReference>
<comment type="subcellular location">
    <subcellularLocation>
        <location evidence="1">Nucleus</location>
    </subcellularLocation>
</comment>
<evidence type="ECO:0000313" key="5">
    <source>
        <dbReference type="Proteomes" id="UP000887575"/>
    </source>
</evidence>
<feature type="region of interest" description="Disordered" evidence="2">
    <location>
        <begin position="1"/>
        <end position="40"/>
    </location>
</feature>
<feature type="domain" description="Transposable element Tc3 transposase-like DNA-binding HTH" evidence="4">
    <location>
        <begin position="556"/>
        <end position="590"/>
    </location>
</feature>
<dbReference type="SUPFAM" id="SSF46689">
    <property type="entry name" value="Homeodomain-like"/>
    <property type="match status" value="1"/>
</dbReference>
<keyword evidence="5" id="KW-1185">Reference proteome</keyword>
<evidence type="ECO:0000256" key="2">
    <source>
        <dbReference type="SAM" id="MobiDB-lite"/>
    </source>
</evidence>
<feature type="domain" description="Tc3 transposase DNA binding" evidence="3">
    <location>
        <begin position="495"/>
        <end position="540"/>
    </location>
</feature>
<dbReference type="InterPro" id="IPR025898">
    <property type="entry name" value="Tc3_transposase_DNA-bd_dom"/>
</dbReference>
<feature type="compositionally biased region" description="Low complexity" evidence="2">
    <location>
        <begin position="260"/>
        <end position="278"/>
    </location>
</feature>
<feature type="compositionally biased region" description="Polar residues" evidence="2">
    <location>
        <begin position="213"/>
        <end position="228"/>
    </location>
</feature>
<accession>A0AAF3E8H0</accession>
<protein>
    <submittedName>
        <fullName evidence="6">Tc3 transposase DNA binding domain-containing protein</fullName>
    </submittedName>
</protein>